<name>A0A699KP85_TANCI</name>
<feature type="compositionally biased region" description="Polar residues" evidence="1">
    <location>
        <begin position="146"/>
        <end position="163"/>
    </location>
</feature>
<evidence type="ECO:0000313" key="2">
    <source>
        <dbReference type="EMBL" id="GFB03237.1"/>
    </source>
</evidence>
<reference evidence="2" key="1">
    <citation type="journal article" date="2019" name="Sci. Rep.">
        <title>Draft genome of Tanacetum cinerariifolium, the natural source of mosquito coil.</title>
        <authorList>
            <person name="Yamashiro T."/>
            <person name="Shiraishi A."/>
            <person name="Satake H."/>
            <person name="Nakayama K."/>
        </authorList>
    </citation>
    <scope>NUCLEOTIDE SEQUENCE</scope>
</reference>
<dbReference type="EMBL" id="BKCJ010537526">
    <property type="protein sequence ID" value="GFB03237.1"/>
    <property type="molecule type" value="Genomic_DNA"/>
</dbReference>
<feature type="region of interest" description="Disordered" evidence="1">
    <location>
        <begin position="143"/>
        <end position="163"/>
    </location>
</feature>
<organism evidence="2">
    <name type="scientific">Tanacetum cinerariifolium</name>
    <name type="common">Dalmatian daisy</name>
    <name type="synonym">Chrysanthemum cinerariifolium</name>
    <dbReference type="NCBI Taxonomy" id="118510"/>
    <lineage>
        <taxon>Eukaryota</taxon>
        <taxon>Viridiplantae</taxon>
        <taxon>Streptophyta</taxon>
        <taxon>Embryophyta</taxon>
        <taxon>Tracheophyta</taxon>
        <taxon>Spermatophyta</taxon>
        <taxon>Magnoliopsida</taxon>
        <taxon>eudicotyledons</taxon>
        <taxon>Gunneridae</taxon>
        <taxon>Pentapetalae</taxon>
        <taxon>asterids</taxon>
        <taxon>campanulids</taxon>
        <taxon>Asterales</taxon>
        <taxon>Asteraceae</taxon>
        <taxon>Asteroideae</taxon>
        <taxon>Anthemideae</taxon>
        <taxon>Anthemidinae</taxon>
        <taxon>Tanacetum</taxon>
    </lineage>
</organism>
<proteinExistence type="predicted"/>
<protein>
    <submittedName>
        <fullName evidence="2">Uncharacterized protein</fullName>
    </submittedName>
</protein>
<accession>A0A699KP85</accession>
<dbReference type="AlphaFoldDB" id="A0A699KP85"/>
<sequence length="163" mass="19130">MNLLEKQRIKEILHETDCKSALTELISLFENTFNSDPRPHLHNYTTFKTMFVKDTIIDDIDFIKKEQWDRIRSARCSRLKNDTNTDDADIIPIYDEEPMVEVQLTAECNIIATRQHHTKQPEIIPKVKVDQYTEQCQVKSPMFDSSFDNKTSEFSNQSLESKN</sequence>
<comment type="caution">
    <text evidence="2">The sequence shown here is derived from an EMBL/GenBank/DDBJ whole genome shotgun (WGS) entry which is preliminary data.</text>
</comment>
<gene>
    <name evidence="2" type="ORF">Tci_675208</name>
</gene>
<feature type="non-terminal residue" evidence="2">
    <location>
        <position position="163"/>
    </location>
</feature>
<evidence type="ECO:0000256" key="1">
    <source>
        <dbReference type="SAM" id="MobiDB-lite"/>
    </source>
</evidence>